<dbReference type="PANTHER" id="PTHR33395">
    <property type="entry name" value="TRANSCRIPTASE, PUTATIVE-RELATED-RELATED"/>
    <property type="match status" value="1"/>
</dbReference>
<name>A0AAD7WUX0_9TELE</name>
<dbReference type="EMBL" id="JAINUG010000032">
    <property type="protein sequence ID" value="KAJ8409184.1"/>
    <property type="molecule type" value="Genomic_DNA"/>
</dbReference>
<dbReference type="AlphaFoldDB" id="A0AAD7WUX0"/>
<evidence type="ECO:0000313" key="2">
    <source>
        <dbReference type="Proteomes" id="UP001221898"/>
    </source>
</evidence>
<accession>A0AAD7WUX0</accession>
<keyword evidence="2" id="KW-1185">Reference proteome</keyword>
<organism evidence="1 2">
    <name type="scientific">Aldrovandia affinis</name>
    <dbReference type="NCBI Taxonomy" id="143900"/>
    <lineage>
        <taxon>Eukaryota</taxon>
        <taxon>Metazoa</taxon>
        <taxon>Chordata</taxon>
        <taxon>Craniata</taxon>
        <taxon>Vertebrata</taxon>
        <taxon>Euteleostomi</taxon>
        <taxon>Actinopterygii</taxon>
        <taxon>Neopterygii</taxon>
        <taxon>Teleostei</taxon>
        <taxon>Notacanthiformes</taxon>
        <taxon>Halosauridae</taxon>
        <taxon>Aldrovandia</taxon>
    </lineage>
</organism>
<sequence length="158" mass="17695">MVNASFKGKEKLHAFLSEKEHLSTANKLNEFFTRFEVGGSNAPAPLWTDNTVTEDSLVIREDVVQCVFESTRARKCPRPDNTSGRDLKHCTAHLSGVFSSVFQRSLDTQELPLPWKTSTVVPIPKISHPFSANDYRSNSLTSLVVRALEEIIKAHIIN</sequence>
<proteinExistence type="predicted"/>
<gene>
    <name evidence="1" type="ORF">AAFF_G00242050</name>
</gene>
<dbReference type="Proteomes" id="UP001221898">
    <property type="component" value="Unassembled WGS sequence"/>
</dbReference>
<evidence type="ECO:0000313" key="1">
    <source>
        <dbReference type="EMBL" id="KAJ8409184.1"/>
    </source>
</evidence>
<dbReference type="PANTHER" id="PTHR33395:SF22">
    <property type="entry name" value="REVERSE TRANSCRIPTASE DOMAIN-CONTAINING PROTEIN"/>
    <property type="match status" value="1"/>
</dbReference>
<evidence type="ECO:0008006" key="3">
    <source>
        <dbReference type="Google" id="ProtNLM"/>
    </source>
</evidence>
<protein>
    <recommendedName>
        <fullName evidence="3">Reverse transcriptase</fullName>
    </recommendedName>
</protein>
<reference evidence="1" key="1">
    <citation type="journal article" date="2023" name="Science">
        <title>Genome structures resolve the early diversification of teleost fishes.</title>
        <authorList>
            <person name="Parey E."/>
            <person name="Louis A."/>
            <person name="Montfort J."/>
            <person name="Bouchez O."/>
            <person name="Roques C."/>
            <person name="Iampietro C."/>
            <person name="Lluch J."/>
            <person name="Castinel A."/>
            <person name="Donnadieu C."/>
            <person name="Desvignes T."/>
            <person name="Floi Bucao C."/>
            <person name="Jouanno E."/>
            <person name="Wen M."/>
            <person name="Mejri S."/>
            <person name="Dirks R."/>
            <person name="Jansen H."/>
            <person name="Henkel C."/>
            <person name="Chen W.J."/>
            <person name="Zahm M."/>
            <person name="Cabau C."/>
            <person name="Klopp C."/>
            <person name="Thompson A.W."/>
            <person name="Robinson-Rechavi M."/>
            <person name="Braasch I."/>
            <person name="Lecointre G."/>
            <person name="Bobe J."/>
            <person name="Postlethwait J.H."/>
            <person name="Berthelot C."/>
            <person name="Roest Crollius H."/>
            <person name="Guiguen Y."/>
        </authorList>
    </citation>
    <scope>NUCLEOTIDE SEQUENCE</scope>
    <source>
        <strain evidence="1">NC1722</strain>
    </source>
</reference>
<comment type="caution">
    <text evidence="1">The sequence shown here is derived from an EMBL/GenBank/DDBJ whole genome shotgun (WGS) entry which is preliminary data.</text>
</comment>